<evidence type="ECO:0000256" key="4">
    <source>
        <dbReference type="ARBA" id="ARBA00022618"/>
    </source>
</evidence>
<evidence type="ECO:0000256" key="9">
    <source>
        <dbReference type="PROSITE-ProRule" id="PRU00576"/>
    </source>
</evidence>
<keyword evidence="3" id="KW-0963">Cytoplasm</keyword>
<evidence type="ECO:0000256" key="2">
    <source>
        <dbReference type="ARBA" id="ARBA00010729"/>
    </source>
</evidence>
<evidence type="ECO:0000256" key="5">
    <source>
        <dbReference type="ARBA" id="ARBA00022701"/>
    </source>
</evidence>
<evidence type="ECO:0000259" key="12">
    <source>
        <dbReference type="PROSITE" id="PS51230"/>
    </source>
</evidence>
<dbReference type="InterPro" id="IPR027328">
    <property type="entry name" value="MAPRE"/>
</dbReference>
<dbReference type="Gene3D" id="1.20.5.1430">
    <property type="match status" value="1"/>
</dbReference>
<evidence type="ECO:0000259" key="11">
    <source>
        <dbReference type="PROSITE" id="PS50021"/>
    </source>
</evidence>
<dbReference type="OrthoDB" id="2119228at2759"/>
<evidence type="ECO:0000256" key="8">
    <source>
        <dbReference type="ARBA" id="ARBA00023306"/>
    </source>
</evidence>
<evidence type="ECO:0000256" key="1">
    <source>
        <dbReference type="ARBA" id="ARBA00004245"/>
    </source>
</evidence>
<dbReference type="InterPro" id="IPR036133">
    <property type="entry name" value="EB1_C_sf"/>
</dbReference>
<comment type="subcellular location">
    <subcellularLocation>
        <location evidence="1">Cytoplasm</location>
        <location evidence="1">Cytoskeleton</location>
    </subcellularLocation>
</comment>
<dbReference type="GO" id="GO:0008017">
    <property type="term" value="F:microtubule binding"/>
    <property type="evidence" value="ECO:0007669"/>
    <property type="project" value="InterPro"/>
</dbReference>
<keyword evidence="4" id="KW-0132">Cell division</keyword>
<feature type="domain" description="Calponin-homology (CH)" evidence="11">
    <location>
        <begin position="43"/>
        <end position="145"/>
    </location>
</feature>
<dbReference type="Pfam" id="PF00307">
    <property type="entry name" value="CH"/>
    <property type="match status" value="1"/>
</dbReference>
<accession>A0A6G4ZUU1</accession>
<dbReference type="GO" id="GO:0051301">
    <property type="term" value="P:cell division"/>
    <property type="evidence" value="ECO:0007669"/>
    <property type="project" value="UniProtKB-KW"/>
</dbReference>
<dbReference type="InterPro" id="IPR036872">
    <property type="entry name" value="CH_dom_sf"/>
</dbReference>
<dbReference type="InterPro" id="IPR001715">
    <property type="entry name" value="CH_dom"/>
</dbReference>
<comment type="similarity">
    <text evidence="2">Belongs to the MAPRE family.</text>
</comment>
<feature type="region of interest" description="Disordered" evidence="10">
    <location>
        <begin position="1"/>
        <end position="45"/>
    </location>
</feature>
<feature type="domain" description="EB1 C-terminal" evidence="12">
    <location>
        <begin position="227"/>
        <end position="299"/>
    </location>
</feature>
<keyword evidence="7" id="KW-0206">Cytoskeleton</keyword>
<evidence type="ECO:0000256" key="6">
    <source>
        <dbReference type="ARBA" id="ARBA00022776"/>
    </source>
</evidence>
<evidence type="ECO:0000313" key="13">
    <source>
        <dbReference type="EMBL" id="NIE42502.1"/>
    </source>
</evidence>
<feature type="region of interest" description="Disordered" evidence="10">
    <location>
        <begin position="298"/>
        <end position="321"/>
    </location>
</feature>
<dbReference type="SMART" id="SM00033">
    <property type="entry name" value="CH"/>
    <property type="match status" value="1"/>
</dbReference>
<dbReference type="Pfam" id="PF03271">
    <property type="entry name" value="EB1"/>
    <property type="match status" value="1"/>
</dbReference>
<dbReference type="PROSITE" id="PS50021">
    <property type="entry name" value="CH"/>
    <property type="match status" value="1"/>
</dbReference>
<evidence type="ECO:0000256" key="7">
    <source>
        <dbReference type="ARBA" id="ARBA00023212"/>
    </source>
</evidence>
<reference evidence="13" key="1">
    <citation type="submission" date="2020-03" db="EMBL/GenBank/DDBJ databases">
        <title>A transcriptome and proteome of the tick Rhipicephalus microplus shaped by the genetic composition of its hosts and developmental stage.</title>
        <authorList>
            <person name="Garcia G.R."/>
            <person name="Ribeiro J.M.C."/>
            <person name="Maruyama S.R."/>
            <person name="Gardinasse L.G."/>
            <person name="Nelson K."/>
            <person name="Ferreira B.R."/>
            <person name="Andrade T.G."/>
            <person name="Santos I.K.F.M."/>
        </authorList>
    </citation>
    <scope>NUCLEOTIDE SEQUENCE</scope>
    <source>
        <strain evidence="13">NSGR</strain>
        <tissue evidence="13">Salivary glands</tissue>
    </source>
</reference>
<keyword evidence="5 9" id="KW-0493">Microtubule</keyword>
<dbReference type="SUPFAM" id="SSF47576">
    <property type="entry name" value="Calponin-homology domain, CH-domain"/>
    <property type="match status" value="1"/>
</dbReference>
<proteinExistence type="inferred from homology"/>
<dbReference type="PANTHER" id="PTHR10623">
    <property type="entry name" value="MICROTUBULE-ASSOCIATED PROTEIN RP/EB FAMILY MEMBER"/>
    <property type="match status" value="1"/>
</dbReference>
<dbReference type="VEuPathDB" id="VectorBase:LOC119163508"/>
<dbReference type="Gene3D" id="1.10.418.10">
    <property type="entry name" value="Calponin-like domain"/>
    <property type="match status" value="1"/>
</dbReference>
<dbReference type="GO" id="GO:0005874">
    <property type="term" value="C:microtubule"/>
    <property type="evidence" value="ECO:0007669"/>
    <property type="project" value="UniProtKB-KW"/>
</dbReference>
<sequence>MENSAPTHPEECSGGNVASDSESSPKNGACAAIGSTRDPAENSAEASAPLRWVNAYLGTRYDKVEDLSSGVAYCQLTDILFPGAVNLSKLNLKPNRPRESTQNFEALREAFEQVGITREVPVERLVDGSYRDNLELIQWFKDLYEAQVPVSAAIPVEMCHAFPYMYATAAYFGSHGYMQDYYRFTEDNHEETGPNAEETGTSAGALEPYRYAGHAPKGTAGPGGNAGAGDLSDTVDELASQIVYLREHLYWLQLERNFYYNKLCEIEVLCWEHERDHGKECVAEKVLDVMRGGYDEDWYGADEDTTQSGAGVAQETEQEPE</sequence>
<dbReference type="AlphaFoldDB" id="A0A6G4ZUU1"/>
<evidence type="ECO:0000256" key="10">
    <source>
        <dbReference type="SAM" id="MobiDB-lite"/>
    </source>
</evidence>
<keyword evidence="8" id="KW-0131">Cell cycle</keyword>
<dbReference type="SUPFAM" id="SSF140612">
    <property type="entry name" value="EB1 dimerisation domain-like"/>
    <property type="match status" value="1"/>
</dbReference>
<organism evidence="13">
    <name type="scientific">Rhipicephalus microplus</name>
    <name type="common">Cattle tick</name>
    <name type="synonym">Boophilus microplus</name>
    <dbReference type="NCBI Taxonomy" id="6941"/>
    <lineage>
        <taxon>Eukaryota</taxon>
        <taxon>Metazoa</taxon>
        <taxon>Ecdysozoa</taxon>
        <taxon>Arthropoda</taxon>
        <taxon>Chelicerata</taxon>
        <taxon>Arachnida</taxon>
        <taxon>Acari</taxon>
        <taxon>Parasitiformes</taxon>
        <taxon>Ixodida</taxon>
        <taxon>Ixodoidea</taxon>
        <taxon>Ixodidae</taxon>
        <taxon>Rhipicephalinae</taxon>
        <taxon>Rhipicephalus</taxon>
        <taxon>Boophilus</taxon>
    </lineage>
</organism>
<protein>
    <submittedName>
        <fullName evidence="13">Putative microtubule-associated protein rp/eb family</fullName>
    </submittedName>
</protein>
<dbReference type="EMBL" id="GIKN01000229">
    <property type="protein sequence ID" value="NIE42502.1"/>
    <property type="molecule type" value="Transcribed_RNA"/>
</dbReference>
<feature type="compositionally biased region" description="Polar residues" evidence="10">
    <location>
        <begin position="16"/>
        <end position="26"/>
    </location>
</feature>
<evidence type="ECO:0000256" key="3">
    <source>
        <dbReference type="ARBA" id="ARBA00022490"/>
    </source>
</evidence>
<name>A0A6G4ZUU1_RHIMP</name>
<dbReference type="InterPro" id="IPR004953">
    <property type="entry name" value="EB1_C"/>
</dbReference>
<dbReference type="PROSITE" id="PS51230">
    <property type="entry name" value="EB1_C"/>
    <property type="match status" value="1"/>
</dbReference>
<keyword evidence="6" id="KW-0498">Mitosis</keyword>